<dbReference type="AlphaFoldDB" id="A0A9Q1HZY8"/>
<dbReference type="InterPro" id="IPR015943">
    <property type="entry name" value="WD40/YVTN_repeat-like_dom_sf"/>
</dbReference>
<dbReference type="GO" id="GO:0007095">
    <property type="term" value="P:mitotic G2 DNA damage checkpoint signaling"/>
    <property type="evidence" value="ECO:0007669"/>
    <property type="project" value="TreeGrafter"/>
</dbReference>
<feature type="compositionally biased region" description="Pro residues" evidence="5">
    <location>
        <begin position="453"/>
        <end position="468"/>
    </location>
</feature>
<evidence type="ECO:0000256" key="5">
    <source>
        <dbReference type="SAM" id="MobiDB-lite"/>
    </source>
</evidence>
<dbReference type="PANTHER" id="PTHR22852">
    <property type="entry name" value="LETHAL 2 DENTICLELESS PROTEIN RETINOIC ACID-REGULATED NUCLEAR MATRIX-ASSOCIATED PROTEIN"/>
    <property type="match status" value="1"/>
</dbReference>
<feature type="region of interest" description="Disordered" evidence="5">
    <location>
        <begin position="542"/>
        <end position="578"/>
    </location>
</feature>
<dbReference type="OrthoDB" id="2096344at2759"/>
<protein>
    <recommendedName>
        <fullName evidence="8">Denticleless protein homolog</fullName>
    </recommendedName>
</protein>
<feature type="repeat" description="WD" evidence="4">
    <location>
        <begin position="208"/>
        <end position="242"/>
    </location>
</feature>
<evidence type="ECO:0000256" key="3">
    <source>
        <dbReference type="ARBA" id="ARBA00038344"/>
    </source>
</evidence>
<feature type="compositionally biased region" description="Pro residues" evidence="5">
    <location>
        <begin position="480"/>
        <end position="489"/>
    </location>
</feature>
<feature type="region of interest" description="Disordered" evidence="5">
    <location>
        <begin position="676"/>
        <end position="700"/>
    </location>
</feature>
<dbReference type="Pfam" id="PF00400">
    <property type="entry name" value="WD40"/>
    <property type="match status" value="3"/>
</dbReference>
<evidence type="ECO:0000313" key="6">
    <source>
        <dbReference type="EMBL" id="KAJ8275344.1"/>
    </source>
</evidence>
<dbReference type="GO" id="GO:0005634">
    <property type="term" value="C:nucleus"/>
    <property type="evidence" value="ECO:0007669"/>
    <property type="project" value="TreeGrafter"/>
</dbReference>
<organism evidence="6 7">
    <name type="scientific">Conger conger</name>
    <name type="common">Conger eel</name>
    <name type="synonym">Muraena conger</name>
    <dbReference type="NCBI Taxonomy" id="82655"/>
    <lineage>
        <taxon>Eukaryota</taxon>
        <taxon>Metazoa</taxon>
        <taxon>Chordata</taxon>
        <taxon>Craniata</taxon>
        <taxon>Vertebrata</taxon>
        <taxon>Euteleostomi</taxon>
        <taxon>Actinopterygii</taxon>
        <taxon>Neopterygii</taxon>
        <taxon>Teleostei</taxon>
        <taxon>Anguilliformes</taxon>
        <taxon>Congridae</taxon>
        <taxon>Conger</taxon>
    </lineage>
</organism>
<dbReference type="InterPro" id="IPR001680">
    <property type="entry name" value="WD40_rpt"/>
</dbReference>
<evidence type="ECO:0000313" key="7">
    <source>
        <dbReference type="Proteomes" id="UP001152803"/>
    </source>
</evidence>
<comment type="similarity">
    <text evidence="3">Belongs to the WD repeat cdt2 family.</text>
</comment>
<name>A0A9Q1HZY8_CONCO</name>
<keyword evidence="7" id="KW-1185">Reference proteome</keyword>
<dbReference type="SUPFAM" id="SSF50978">
    <property type="entry name" value="WD40 repeat-like"/>
    <property type="match status" value="1"/>
</dbReference>
<dbReference type="GO" id="GO:0043161">
    <property type="term" value="P:proteasome-mediated ubiquitin-dependent protein catabolic process"/>
    <property type="evidence" value="ECO:0007669"/>
    <property type="project" value="TreeGrafter"/>
</dbReference>
<dbReference type="Proteomes" id="UP001152803">
    <property type="component" value="Unassembled WGS sequence"/>
</dbReference>
<dbReference type="PROSITE" id="PS50294">
    <property type="entry name" value="WD_REPEATS_REGION"/>
    <property type="match status" value="1"/>
</dbReference>
<feature type="repeat" description="WD" evidence="4">
    <location>
        <begin position="345"/>
        <end position="387"/>
    </location>
</feature>
<evidence type="ECO:0000256" key="4">
    <source>
        <dbReference type="PROSITE-ProRule" id="PRU00221"/>
    </source>
</evidence>
<evidence type="ECO:0000256" key="1">
    <source>
        <dbReference type="ARBA" id="ARBA00004906"/>
    </source>
</evidence>
<feature type="compositionally biased region" description="Gly residues" evidence="5">
    <location>
        <begin position="515"/>
        <end position="524"/>
    </location>
</feature>
<dbReference type="SMART" id="SM00320">
    <property type="entry name" value="WD40"/>
    <property type="match status" value="5"/>
</dbReference>
<evidence type="ECO:0000256" key="2">
    <source>
        <dbReference type="ARBA" id="ARBA00022786"/>
    </source>
</evidence>
<comment type="caution">
    <text evidence="6">The sequence shown here is derived from an EMBL/GenBank/DDBJ whole genome shotgun (WGS) entry which is preliminary data.</text>
</comment>
<feature type="compositionally biased region" description="Low complexity" evidence="5">
    <location>
        <begin position="425"/>
        <end position="452"/>
    </location>
</feature>
<dbReference type="PANTHER" id="PTHR22852:SF0">
    <property type="entry name" value="DENTICLELESS PROTEIN HOMOLOG"/>
    <property type="match status" value="1"/>
</dbReference>
<dbReference type="EMBL" id="JAFJMO010000006">
    <property type="protein sequence ID" value="KAJ8275344.1"/>
    <property type="molecule type" value="Genomic_DNA"/>
</dbReference>
<dbReference type="GO" id="GO:0030674">
    <property type="term" value="F:protein-macromolecule adaptor activity"/>
    <property type="evidence" value="ECO:0007669"/>
    <property type="project" value="TreeGrafter"/>
</dbReference>
<comment type="pathway">
    <text evidence="1">Protein modification; protein ubiquitination.</text>
</comment>
<feature type="region of interest" description="Disordered" evidence="5">
    <location>
        <begin position="590"/>
        <end position="621"/>
    </location>
</feature>
<gene>
    <name evidence="6" type="ORF">COCON_G00099690</name>
</gene>
<evidence type="ECO:0008006" key="8">
    <source>
        <dbReference type="Google" id="ProtNLM"/>
    </source>
</evidence>
<feature type="repeat" description="WD" evidence="4">
    <location>
        <begin position="314"/>
        <end position="343"/>
    </location>
</feature>
<accession>A0A9Q1HZY8</accession>
<reference evidence="6" key="1">
    <citation type="journal article" date="2023" name="Science">
        <title>Genome structures resolve the early diversification of teleost fishes.</title>
        <authorList>
            <person name="Parey E."/>
            <person name="Louis A."/>
            <person name="Montfort J."/>
            <person name="Bouchez O."/>
            <person name="Roques C."/>
            <person name="Iampietro C."/>
            <person name="Lluch J."/>
            <person name="Castinel A."/>
            <person name="Donnadieu C."/>
            <person name="Desvignes T."/>
            <person name="Floi Bucao C."/>
            <person name="Jouanno E."/>
            <person name="Wen M."/>
            <person name="Mejri S."/>
            <person name="Dirks R."/>
            <person name="Jansen H."/>
            <person name="Henkel C."/>
            <person name="Chen W.J."/>
            <person name="Zahm M."/>
            <person name="Cabau C."/>
            <person name="Klopp C."/>
            <person name="Thompson A.W."/>
            <person name="Robinson-Rechavi M."/>
            <person name="Braasch I."/>
            <person name="Lecointre G."/>
            <person name="Bobe J."/>
            <person name="Postlethwait J.H."/>
            <person name="Berthelot C."/>
            <person name="Roest Crollius H."/>
            <person name="Guiguen Y."/>
        </authorList>
    </citation>
    <scope>NUCLEOTIDE SEQUENCE</scope>
    <source>
        <strain evidence="6">Concon-B</strain>
    </source>
</reference>
<keyword evidence="4" id="KW-0853">WD repeat</keyword>
<dbReference type="InterPro" id="IPR036322">
    <property type="entry name" value="WD40_repeat_dom_sf"/>
</dbReference>
<keyword evidence="2" id="KW-0833">Ubl conjugation pathway</keyword>
<dbReference type="InterPro" id="IPR051865">
    <property type="entry name" value="WD-repeat_CDT2_adapter"/>
</dbReference>
<sequence length="759" mass="81901">MLFRSIIERQTTNRRRNDLWPKYPLSGLIGGFQCARQDEHISCGSLGVQVPPFGCAFSTAQELRNVLAVANEEGIVRLYNTESRRRPILKEWVAHDNAIFDLCWVPGEAKLVTASRSPDKSAMLWDVKSGELLGTFKGHMCSLKSATFAPHQTAVLCTGEETGTSWSGTPGVFRPVQQISGAHNKVDKPTPSKVRRKKLQPVADFRSVTVVLFQDEHTLFSSGAVDGMIKTWDLRKNYTVLHQDPLALQTFPYPGTCTRKLGYSGMVLDSTCSNLFANCTDDNIYMFNVTGLKTGPVRVFSGCKNSSFYVKSCLSPDDQFLASGSSDHHAYIWKVSEPRSAPMMLQGHTQEVTSVAWCPTDFTKIASCSDDNTVRIWRLDRGADGMRSSIGQANLVGWACPKLASDTSCPSSRELTPAKSPRTESLGSLSSPLAASCAPSSADLPLSSSTLSTPPPAVAKPRPTPAGTPPTIRTWLATPPHRPATPPLRKPLSPCAPALTPPTPGERRAKRRLETGGGGAKGCEGAGPCGCVSELYPAPKKRRGLAMCGPDSSGRGPGAEEGVAEGAPSNQLDKENSCSARTDWLSAIGQRLKRERGPPPSAASRSPSATKRPEARTAASPRFSVKKISSYFQLSVKKISSVIGLPTDNSDSSASGCFSECGRVLMFVLSDLPATQVRDTPPQRSPDDRVISETRPPQTRSTVHVTMTYERARRIHRADFTPPLRGGEPACAPCLRHINAAVTPLFSPCGCLHKTQEAA</sequence>
<feature type="region of interest" description="Disordered" evidence="5">
    <location>
        <begin position="407"/>
        <end position="524"/>
    </location>
</feature>
<dbReference type="PROSITE" id="PS50082">
    <property type="entry name" value="WD_REPEATS_2"/>
    <property type="match status" value="3"/>
</dbReference>
<proteinExistence type="inferred from homology"/>
<dbReference type="Gene3D" id="2.130.10.10">
    <property type="entry name" value="YVTN repeat-like/Quinoprotein amine dehydrogenase"/>
    <property type="match status" value="2"/>
</dbReference>